<organism evidence="2 3">
    <name type="scientific">Durusdinium trenchii</name>
    <dbReference type="NCBI Taxonomy" id="1381693"/>
    <lineage>
        <taxon>Eukaryota</taxon>
        <taxon>Sar</taxon>
        <taxon>Alveolata</taxon>
        <taxon>Dinophyceae</taxon>
        <taxon>Suessiales</taxon>
        <taxon>Symbiodiniaceae</taxon>
        <taxon>Durusdinium</taxon>
    </lineage>
</organism>
<keyword evidence="3" id="KW-1185">Reference proteome</keyword>
<evidence type="ECO:0008006" key="4">
    <source>
        <dbReference type="Google" id="ProtNLM"/>
    </source>
</evidence>
<keyword evidence="1" id="KW-0175">Coiled coil</keyword>
<feature type="coiled-coil region" evidence="1">
    <location>
        <begin position="205"/>
        <end position="239"/>
    </location>
</feature>
<reference evidence="2 3" key="1">
    <citation type="submission" date="2024-02" db="EMBL/GenBank/DDBJ databases">
        <authorList>
            <person name="Chen Y."/>
            <person name="Shah S."/>
            <person name="Dougan E. K."/>
            <person name="Thang M."/>
            <person name="Chan C."/>
        </authorList>
    </citation>
    <scope>NUCLEOTIDE SEQUENCE [LARGE SCALE GENOMIC DNA]</scope>
</reference>
<name>A0ABP0N4S3_9DINO</name>
<feature type="coiled-coil region" evidence="1">
    <location>
        <begin position="374"/>
        <end position="401"/>
    </location>
</feature>
<evidence type="ECO:0000313" key="2">
    <source>
        <dbReference type="EMBL" id="CAK9058785.1"/>
    </source>
</evidence>
<comment type="caution">
    <text evidence="2">The sequence shown here is derived from an EMBL/GenBank/DDBJ whole genome shotgun (WGS) entry which is preliminary data.</text>
</comment>
<evidence type="ECO:0000313" key="3">
    <source>
        <dbReference type="Proteomes" id="UP001642484"/>
    </source>
</evidence>
<sequence length="496" mass="55957">MDNLDVVRNTWESEHQELLRSERVLAALRQARQSLQQRQEELVEECASLREEVAQDPRVAACVALEHEIEALQASLESFGPKKFALVREQQAQLQAFEASKAQEAELRQELMGLDKVEQGLQNDLHAVRAKGTEVEQQAKSLVDSEVLLRAEAQARELQMDLQAAELEASQMRQKLAESWVTDGANRSSGDLENLEEMERALQWLVKTQQAADSERQLVERLERKEAGLQRRLREVSQEKANLTSMRVDLGDAGKAMRETMASQSEGYVKELASLEEARRITFSDRVKLMQDCADLQDKLDSMRSAEAGGALLRGRHTKLQATCRSVADQSQRLRDMNAVLGALLLGDELEVDDRISDMDADETTVVMRVLTLLKKLLDRQDSYHREKEQLSERIRSLERAAALPGSADRSAESPAEAADAPGLASSIKSRVAQWRDVLTQNVRRCATVVPSFGVFLLLCQNWVTKHHRQLLEMQFLSQSFVMLHHLTLITLLNLC</sequence>
<protein>
    <recommendedName>
        <fullName evidence="4">Cilia- and flagella-associated protein 157</fullName>
    </recommendedName>
</protein>
<feature type="coiled-coil region" evidence="1">
    <location>
        <begin position="18"/>
        <end position="52"/>
    </location>
</feature>
<feature type="coiled-coil region" evidence="1">
    <location>
        <begin position="148"/>
        <end position="175"/>
    </location>
</feature>
<dbReference type="EMBL" id="CAXAMN010021363">
    <property type="protein sequence ID" value="CAK9058785.1"/>
    <property type="molecule type" value="Genomic_DNA"/>
</dbReference>
<accession>A0ABP0N4S3</accession>
<gene>
    <name evidence="2" type="ORF">CCMP2556_LOCUS28979</name>
</gene>
<proteinExistence type="predicted"/>
<evidence type="ECO:0000256" key="1">
    <source>
        <dbReference type="SAM" id="Coils"/>
    </source>
</evidence>
<dbReference type="Proteomes" id="UP001642484">
    <property type="component" value="Unassembled WGS sequence"/>
</dbReference>